<accession>A0A3F3PMZ7</accession>
<dbReference type="PROSITE" id="PS51257">
    <property type="entry name" value="PROKAR_LIPOPROTEIN"/>
    <property type="match status" value="1"/>
</dbReference>
<dbReference type="EMBL" id="KZ852078">
    <property type="protein sequence ID" value="RDH28297.1"/>
    <property type="molecule type" value="Genomic_DNA"/>
</dbReference>
<dbReference type="AlphaFoldDB" id="A0A3F3PMZ7"/>
<reference evidence="2 3" key="1">
    <citation type="submission" date="2018-07" db="EMBL/GenBank/DDBJ databases">
        <title>The genomes of Aspergillus section Nigri reveals drivers in fungal speciation.</title>
        <authorList>
            <consortium name="DOE Joint Genome Institute"/>
            <person name="Vesth T.C."/>
            <person name="Nybo J."/>
            <person name="Theobald S."/>
            <person name="Brandl J."/>
            <person name="Frisvad J.C."/>
            <person name="Nielsen K.F."/>
            <person name="Lyhne E.K."/>
            <person name="Kogle M.E."/>
            <person name="Kuo A."/>
            <person name="Riley R."/>
            <person name="Clum A."/>
            <person name="Nolan M."/>
            <person name="Lipzen A."/>
            <person name="Salamov A."/>
            <person name="Henrissat B."/>
            <person name="Wiebenga A."/>
            <person name="De vries R.P."/>
            <person name="Grigoriev I.V."/>
            <person name="Mortensen U.H."/>
            <person name="Andersen M.R."/>
            <person name="Baker S.E."/>
        </authorList>
    </citation>
    <scope>NUCLEOTIDE SEQUENCE [LARGE SCALE GENOMIC DNA]</scope>
    <source>
        <strain evidence="2 3">CBS 139.54b</strain>
    </source>
</reference>
<dbReference type="Proteomes" id="UP000253729">
    <property type="component" value="Unassembled WGS sequence"/>
</dbReference>
<name>A0A3F3PMZ7_9EURO</name>
<feature type="region of interest" description="Disordered" evidence="1">
    <location>
        <begin position="95"/>
        <end position="115"/>
    </location>
</feature>
<sequence>MWHTNNRPQPHPVLPPPAFSGIGWLACILVIEPPAAVGGDSELSRVRVDRHEIDFGDEQTREHEWDCLFGGRMPQGHFFGAVLWYNCYCYCERLTGRQAPGSTPDKNSINLTNTD</sequence>
<evidence type="ECO:0000313" key="2">
    <source>
        <dbReference type="EMBL" id="RDH28297.1"/>
    </source>
</evidence>
<feature type="compositionally biased region" description="Polar residues" evidence="1">
    <location>
        <begin position="100"/>
        <end position="115"/>
    </location>
</feature>
<evidence type="ECO:0000256" key="1">
    <source>
        <dbReference type="SAM" id="MobiDB-lite"/>
    </source>
</evidence>
<keyword evidence="3" id="KW-1185">Reference proteome</keyword>
<dbReference type="RefSeq" id="XP_026621319.1">
    <property type="nucleotide sequence ID" value="XM_026763335.1"/>
</dbReference>
<evidence type="ECO:0000313" key="3">
    <source>
        <dbReference type="Proteomes" id="UP000253729"/>
    </source>
</evidence>
<gene>
    <name evidence="2" type="ORF">BDQ94DRAFT_100483</name>
</gene>
<protein>
    <submittedName>
        <fullName evidence="2">Uncharacterized protein</fullName>
    </submittedName>
</protein>
<organism evidence="2 3">
    <name type="scientific">Aspergillus welwitschiae</name>
    <dbReference type="NCBI Taxonomy" id="1341132"/>
    <lineage>
        <taxon>Eukaryota</taxon>
        <taxon>Fungi</taxon>
        <taxon>Dikarya</taxon>
        <taxon>Ascomycota</taxon>
        <taxon>Pezizomycotina</taxon>
        <taxon>Eurotiomycetes</taxon>
        <taxon>Eurotiomycetidae</taxon>
        <taxon>Eurotiales</taxon>
        <taxon>Aspergillaceae</taxon>
        <taxon>Aspergillus</taxon>
        <taxon>Aspergillus subgen. Circumdati</taxon>
    </lineage>
</organism>
<dbReference type="GeneID" id="38131691"/>
<proteinExistence type="predicted"/>